<dbReference type="CDD" id="cd02440">
    <property type="entry name" value="AdoMet_MTases"/>
    <property type="match status" value="1"/>
</dbReference>
<evidence type="ECO:0000256" key="2">
    <source>
        <dbReference type="ARBA" id="ARBA00003015"/>
    </source>
</evidence>
<name>A0A517M453_9BACT</name>
<dbReference type="InterPro" id="IPR055361">
    <property type="entry name" value="tRNA_methyltr_TrmB_bact"/>
</dbReference>
<evidence type="ECO:0000256" key="6">
    <source>
        <dbReference type="ARBA" id="ARBA00022694"/>
    </source>
</evidence>
<dbReference type="Proteomes" id="UP000319557">
    <property type="component" value="Chromosome"/>
</dbReference>
<comment type="caution">
    <text evidence="7">Lacks conserved residue(s) required for the propagation of feature annotation.</text>
</comment>
<sequence length="215" mass="24380">MPRQQLRTPSTSIDLSQHFRMVDALPEQVSSQTLFQNDAGLQIEVGSGKGLFLLNASGQQPEQNFLGIEIAHKYAKHAATKLKNAGRTNAIMASGDALPIFQKQIADASLSAVHVYFPDPWWKKKHKKRRVLNEPFLRNASRTLAPGGRFYFWTDVLDYFESTLELMAVVVPELGPPLPDVAAQAEHDLDYRTHFERRSRKNEIPVYRVHFEKPA</sequence>
<feature type="binding site" evidence="7">
    <location>
        <position position="96"/>
    </location>
    <ligand>
        <name>S-adenosyl-L-methionine</name>
        <dbReference type="ChEBI" id="CHEBI:59789"/>
    </ligand>
</feature>
<comment type="function">
    <text evidence="2 7">Catalyzes the formation of N(7)-methylguanine at position 46 (m7G46) in tRNA.</text>
</comment>
<dbReference type="PROSITE" id="PS51625">
    <property type="entry name" value="SAM_MT_TRMB"/>
    <property type="match status" value="1"/>
</dbReference>
<dbReference type="GO" id="GO:0008176">
    <property type="term" value="F:tRNA (guanine(46)-N7)-methyltransferase activity"/>
    <property type="evidence" value="ECO:0007669"/>
    <property type="project" value="UniProtKB-UniRule"/>
</dbReference>
<dbReference type="SUPFAM" id="SSF53335">
    <property type="entry name" value="S-adenosyl-L-methionine-dependent methyltransferases"/>
    <property type="match status" value="1"/>
</dbReference>
<dbReference type="PANTHER" id="PTHR23417">
    <property type="entry name" value="3-DEOXY-D-MANNO-OCTULOSONIC-ACID TRANSFERASE/TRNA GUANINE-N 7 - -METHYLTRANSFERASE"/>
    <property type="match status" value="1"/>
</dbReference>
<proteinExistence type="inferred from homology"/>
<evidence type="ECO:0000256" key="4">
    <source>
        <dbReference type="ARBA" id="ARBA00022679"/>
    </source>
</evidence>
<dbReference type="RefSeq" id="WP_145347486.1">
    <property type="nucleotide sequence ID" value="NZ_CP036261.1"/>
</dbReference>
<feature type="binding site" evidence="7">
    <location>
        <begin position="193"/>
        <end position="196"/>
    </location>
    <ligand>
        <name>substrate</name>
    </ligand>
</feature>
<evidence type="ECO:0000256" key="3">
    <source>
        <dbReference type="ARBA" id="ARBA00022603"/>
    </source>
</evidence>
<keyword evidence="4 7" id="KW-0808">Transferase</keyword>
<dbReference type="Gene3D" id="3.40.50.150">
    <property type="entry name" value="Vaccinia Virus protein VP39"/>
    <property type="match status" value="1"/>
</dbReference>
<evidence type="ECO:0000313" key="9">
    <source>
        <dbReference type="Proteomes" id="UP000319557"/>
    </source>
</evidence>
<dbReference type="EMBL" id="CP036261">
    <property type="protein sequence ID" value="QDS89644.1"/>
    <property type="molecule type" value="Genomic_DNA"/>
</dbReference>
<evidence type="ECO:0000256" key="1">
    <source>
        <dbReference type="ARBA" id="ARBA00000142"/>
    </source>
</evidence>
<dbReference type="OrthoDB" id="9802090at2"/>
<keyword evidence="9" id="KW-1185">Reference proteome</keyword>
<keyword evidence="3 7" id="KW-0489">Methyltransferase</keyword>
<dbReference type="InterPro" id="IPR029063">
    <property type="entry name" value="SAM-dependent_MTases_sf"/>
</dbReference>
<reference evidence="8 9" key="1">
    <citation type="submission" date="2019-02" db="EMBL/GenBank/DDBJ databases">
        <title>Deep-cultivation of Planctomycetes and their phenomic and genomic characterization uncovers novel biology.</title>
        <authorList>
            <person name="Wiegand S."/>
            <person name="Jogler M."/>
            <person name="Boedeker C."/>
            <person name="Pinto D."/>
            <person name="Vollmers J."/>
            <person name="Rivas-Marin E."/>
            <person name="Kohn T."/>
            <person name="Peeters S.H."/>
            <person name="Heuer A."/>
            <person name="Rast P."/>
            <person name="Oberbeckmann S."/>
            <person name="Bunk B."/>
            <person name="Jeske O."/>
            <person name="Meyerdierks A."/>
            <person name="Storesund J.E."/>
            <person name="Kallscheuer N."/>
            <person name="Luecker S."/>
            <person name="Lage O.M."/>
            <person name="Pohl T."/>
            <person name="Merkel B.J."/>
            <person name="Hornburger P."/>
            <person name="Mueller R.-W."/>
            <person name="Bruemmer F."/>
            <person name="Labrenz M."/>
            <person name="Spormann A.M."/>
            <person name="Op den Camp H."/>
            <person name="Overmann J."/>
            <person name="Amann R."/>
            <person name="Jetten M.S.M."/>
            <person name="Mascher T."/>
            <person name="Medema M.H."/>
            <person name="Devos D.P."/>
            <person name="Kaster A.-K."/>
            <person name="Ovreas L."/>
            <person name="Rohde M."/>
            <person name="Galperin M.Y."/>
            <person name="Jogler C."/>
        </authorList>
    </citation>
    <scope>NUCLEOTIDE SEQUENCE [LARGE SCALE GENOMIC DNA]</scope>
    <source>
        <strain evidence="8 9">EC9</strain>
    </source>
</reference>
<dbReference type="EC" id="2.1.1.33" evidence="7"/>
<protein>
    <recommendedName>
        <fullName evidence="7">tRNA (guanine-N(7)-)-methyltransferase</fullName>
        <ecNumber evidence="7">2.1.1.33</ecNumber>
    </recommendedName>
    <alternativeName>
        <fullName evidence="7">tRNA (guanine(46)-N(7))-methyltransferase</fullName>
    </alternativeName>
    <alternativeName>
        <fullName evidence="7">tRNA(m7G46)-methyltransferase</fullName>
    </alternativeName>
</protein>
<evidence type="ECO:0000313" key="8">
    <source>
        <dbReference type="EMBL" id="QDS89644.1"/>
    </source>
</evidence>
<keyword evidence="6 7" id="KW-0819">tRNA processing</keyword>
<comment type="similarity">
    <text evidence="7">Belongs to the class I-like SAM-binding methyltransferase superfamily. TrmB family.</text>
</comment>
<evidence type="ECO:0000256" key="7">
    <source>
        <dbReference type="HAMAP-Rule" id="MF_01057"/>
    </source>
</evidence>
<comment type="pathway">
    <text evidence="7">tRNA modification; N(7)-methylguanine-tRNA biosynthesis.</text>
</comment>
<dbReference type="AlphaFoldDB" id="A0A517M453"/>
<feature type="binding site" evidence="7">
    <location>
        <position position="123"/>
    </location>
    <ligand>
        <name>substrate</name>
    </ligand>
</feature>
<evidence type="ECO:0000256" key="5">
    <source>
        <dbReference type="ARBA" id="ARBA00022691"/>
    </source>
</evidence>
<dbReference type="InterPro" id="IPR003358">
    <property type="entry name" value="tRNA_(Gua-N-7)_MeTrfase_Trmb"/>
</dbReference>
<dbReference type="HAMAP" id="MF_01057">
    <property type="entry name" value="tRNA_methyltr_TrmB"/>
    <property type="match status" value="1"/>
</dbReference>
<feature type="binding site" evidence="7">
    <location>
        <position position="155"/>
    </location>
    <ligand>
        <name>substrate</name>
    </ligand>
</feature>
<feature type="binding site" evidence="7">
    <location>
        <position position="69"/>
    </location>
    <ligand>
        <name>S-adenosyl-L-methionine</name>
        <dbReference type="ChEBI" id="CHEBI:59789"/>
    </ligand>
</feature>
<feature type="binding site" evidence="7">
    <location>
        <position position="119"/>
    </location>
    <ligand>
        <name>S-adenosyl-L-methionine</name>
        <dbReference type="ChEBI" id="CHEBI:59789"/>
    </ligand>
</feature>
<dbReference type="GO" id="GO:0043527">
    <property type="term" value="C:tRNA methyltransferase complex"/>
    <property type="evidence" value="ECO:0007669"/>
    <property type="project" value="TreeGrafter"/>
</dbReference>
<dbReference type="UniPathway" id="UPA00989"/>
<feature type="binding site" evidence="7">
    <location>
        <position position="44"/>
    </location>
    <ligand>
        <name>S-adenosyl-L-methionine</name>
        <dbReference type="ChEBI" id="CHEBI:59789"/>
    </ligand>
</feature>
<dbReference type="PANTHER" id="PTHR23417:SF14">
    <property type="entry name" value="PENTACOTRIPEPTIDE-REPEAT REGION OF PRORP DOMAIN-CONTAINING PROTEIN"/>
    <property type="match status" value="1"/>
</dbReference>
<dbReference type="KEGG" id="ruv:EC9_38440"/>
<dbReference type="NCBIfam" id="TIGR00091">
    <property type="entry name" value="tRNA (guanosine(46)-N7)-methyltransferase TrmB"/>
    <property type="match status" value="1"/>
</dbReference>
<dbReference type="Pfam" id="PF02390">
    <property type="entry name" value="Methyltransf_4"/>
    <property type="match status" value="1"/>
</dbReference>
<organism evidence="8 9">
    <name type="scientific">Rosistilla ulvae</name>
    <dbReference type="NCBI Taxonomy" id="1930277"/>
    <lineage>
        <taxon>Bacteria</taxon>
        <taxon>Pseudomonadati</taxon>
        <taxon>Planctomycetota</taxon>
        <taxon>Planctomycetia</taxon>
        <taxon>Pirellulales</taxon>
        <taxon>Pirellulaceae</taxon>
        <taxon>Rosistilla</taxon>
    </lineage>
</organism>
<keyword evidence="5 7" id="KW-0949">S-adenosyl-L-methionine</keyword>
<accession>A0A517M453</accession>
<gene>
    <name evidence="7 8" type="primary">trmB</name>
    <name evidence="8" type="ORF">EC9_38440</name>
</gene>
<comment type="catalytic activity">
    <reaction evidence="1 7">
        <text>guanosine(46) in tRNA + S-adenosyl-L-methionine = N(7)-methylguanosine(46) in tRNA + S-adenosyl-L-homocysteine</text>
        <dbReference type="Rhea" id="RHEA:42708"/>
        <dbReference type="Rhea" id="RHEA-COMP:10188"/>
        <dbReference type="Rhea" id="RHEA-COMP:10189"/>
        <dbReference type="ChEBI" id="CHEBI:57856"/>
        <dbReference type="ChEBI" id="CHEBI:59789"/>
        <dbReference type="ChEBI" id="CHEBI:74269"/>
        <dbReference type="ChEBI" id="CHEBI:74480"/>
        <dbReference type="EC" id="2.1.1.33"/>
    </reaction>
</comment>